<dbReference type="GO" id="GO:0047804">
    <property type="term" value="F:cysteine-S-conjugate beta-lyase activity"/>
    <property type="evidence" value="ECO:0007669"/>
    <property type="project" value="UniProtKB-EC"/>
</dbReference>
<keyword evidence="4 7" id="KW-0456">Lyase</keyword>
<dbReference type="SUPFAM" id="SSF53383">
    <property type="entry name" value="PLP-dependent transferases"/>
    <property type="match status" value="1"/>
</dbReference>
<protein>
    <recommendedName>
        <fullName evidence="2">cysteine-S-conjugate beta-lyase</fullName>
        <ecNumber evidence="2">4.4.1.13</ecNumber>
    </recommendedName>
</protein>
<keyword evidence="8" id="KW-1185">Reference proteome</keyword>
<dbReference type="InterPro" id="IPR015422">
    <property type="entry name" value="PyrdxlP-dep_Trfase_small"/>
</dbReference>
<comment type="similarity">
    <text evidence="5">Belongs to the class-II pyridoxal-phosphate-dependent aminotransferase family. MalY/PatB cystathionine beta-lyase subfamily.</text>
</comment>
<comment type="caution">
    <text evidence="7">The sequence shown here is derived from an EMBL/GenBank/DDBJ whole genome shotgun (WGS) entry which is preliminary data.</text>
</comment>
<dbReference type="InterPro" id="IPR015424">
    <property type="entry name" value="PyrdxlP-dep_Trfase"/>
</dbReference>
<dbReference type="InterPro" id="IPR015421">
    <property type="entry name" value="PyrdxlP-dep_Trfase_major"/>
</dbReference>
<evidence type="ECO:0000313" key="8">
    <source>
        <dbReference type="Proteomes" id="UP000245202"/>
    </source>
</evidence>
<sequence>MTVNFDELLDRRNTRSYKWDQSENMFGDKDILPLWVADMDFPSPPAVQEVLKRRAELAAYGYAIRTDDYAESIVGWFKRRHGWDIDPAWLGDAPSVVTSLSLCVEQFSEPGGQVVLQSPVYYPFYDVIESNGRKVAKNPLILKDGRYEMDYEHLESLFQGGAKLLLLCSPHNPGGRVWERSELLRLGELCLRYGVIVVSDEIHCDLTFPGHVHTPFATLSPEIADITITTLSVTKTFNLPGLVTSFMVVSNKALKAKLDKRIHTLSLHMASHFAQDAVVAAYNESEQWLDDMFAYVEGNLAYALQYLQQHLPSVKPMKPDGTYLLWVDCRELGLDKAGLKDLMYKRAKVVFNEGSVFGSEGEGWLRINLACPRFILEKALRQFAEAANGLESR</sequence>
<dbReference type="EMBL" id="BDQX01000430">
    <property type="protein sequence ID" value="GBG11684.1"/>
    <property type="molecule type" value="Genomic_DNA"/>
</dbReference>
<reference evidence="7 8" key="1">
    <citation type="submission" date="2017-08" db="EMBL/GenBank/DDBJ databases">
        <title>Substantial Increase in Enzyme Production by Combined Drug-Resistance Mutations in Paenibacillus agaridevorans.</title>
        <authorList>
            <person name="Tanaka Y."/>
            <person name="Funane K."/>
            <person name="Hosaka T."/>
            <person name="Shiwa Y."/>
            <person name="Fujita N."/>
            <person name="Miyazaki T."/>
            <person name="Yoshikawa H."/>
            <person name="Murakami K."/>
            <person name="Kasahara K."/>
            <person name="Inaoka T."/>
            <person name="Hiraga Y."/>
            <person name="Ochi K."/>
        </authorList>
    </citation>
    <scope>NUCLEOTIDE SEQUENCE [LARGE SCALE GENOMIC DNA]</scope>
    <source>
        <strain evidence="7 8">T-3040</strain>
    </source>
</reference>
<evidence type="ECO:0000256" key="1">
    <source>
        <dbReference type="ARBA" id="ARBA00001933"/>
    </source>
</evidence>
<name>A0A2R5F5T6_9BACL</name>
<evidence type="ECO:0000256" key="5">
    <source>
        <dbReference type="ARBA" id="ARBA00037974"/>
    </source>
</evidence>
<dbReference type="NCBIfam" id="TIGR04350">
    <property type="entry name" value="C_S_lyase_PatB"/>
    <property type="match status" value="1"/>
</dbReference>
<dbReference type="Gene3D" id="3.90.1150.10">
    <property type="entry name" value="Aspartate Aminotransferase, domain 1"/>
    <property type="match status" value="1"/>
</dbReference>
<dbReference type="GO" id="GO:0030170">
    <property type="term" value="F:pyridoxal phosphate binding"/>
    <property type="evidence" value="ECO:0007669"/>
    <property type="project" value="InterPro"/>
</dbReference>
<proteinExistence type="inferred from homology"/>
<dbReference type="InterPro" id="IPR051798">
    <property type="entry name" value="Class-II_PLP-Dep_Aminotrans"/>
</dbReference>
<dbReference type="Gene3D" id="3.40.640.10">
    <property type="entry name" value="Type I PLP-dependent aspartate aminotransferase-like (Major domain)"/>
    <property type="match status" value="1"/>
</dbReference>
<dbReference type="PANTHER" id="PTHR43525:SF1">
    <property type="entry name" value="PROTEIN MALY"/>
    <property type="match status" value="1"/>
</dbReference>
<dbReference type="Pfam" id="PF00155">
    <property type="entry name" value="Aminotran_1_2"/>
    <property type="match status" value="1"/>
</dbReference>
<evidence type="ECO:0000256" key="2">
    <source>
        <dbReference type="ARBA" id="ARBA00012224"/>
    </source>
</evidence>
<accession>A0A2R5F5T6</accession>
<dbReference type="InterPro" id="IPR027619">
    <property type="entry name" value="C-S_lyase_PatB-like"/>
</dbReference>
<dbReference type="RefSeq" id="WP_108995930.1">
    <property type="nucleotide sequence ID" value="NZ_BDQX01000430.1"/>
</dbReference>
<dbReference type="EC" id="4.4.1.13" evidence="2"/>
<evidence type="ECO:0000256" key="3">
    <source>
        <dbReference type="ARBA" id="ARBA00022898"/>
    </source>
</evidence>
<dbReference type="PANTHER" id="PTHR43525">
    <property type="entry name" value="PROTEIN MALY"/>
    <property type="match status" value="1"/>
</dbReference>
<dbReference type="CDD" id="cd00609">
    <property type="entry name" value="AAT_like"/>
    <property type="match status" value="1"/>
</dbReference>
<evidence type="ECO:0000259" key="6">
    <source>
        <dbReference type="Pfam" id="PF00155"/>
    </source>
</evidence>
<feature type="domain" description="Aminotransferase class I/classII large" evidence="6">
    <location>
        <begin position="33"/>
        <end position="373"/>
    </location>
</feature>
<dbReference type="InterPro" id="IPR004839">
    <property type="entry name" value="Aminotransferase_I/II_large"/>
</dbReference>
<comment type="cofactor">
    <cofactor evidence="1">
        <name>pyridoxal 5'-phosphate</name>
        <dbReference type="ChEBI" id="CHEBI:597326"/>
    </cofactor>
</comment>
<dbReference type="AlphaFoldDB" id="A0A2R5F5T6"/>
<evidence type="ECO:0000256" key="4">
    <source>
        <dbReference type="ARBA" id="ARBA00023239"/>
    </source>
</evidence>
<keyword evidence="3" id="KW-0663">Pyridoxal phosphate</keyword>
<organism evidence="7 8">
    <name type="scientific">Paenibacillus agaridevorans</name>
    <dbReference type="NCBI Taxonomy" id="171404"/>
    <lineage>
        <taxon>Bacteria</taxon>
        <taxon>Bacillati</taxon>
        <taxon>Bacillota</taxon>
        <taxon>Bacilli</taxon>
        <taxon>Bacillales</taxon>
        <taxon>Paenibacillaceae</taxon>
        <taxon>Paenibacillus</taxon>
    </lineage>
</organism>
<dbReference type="Proteomes" id="UP000245202">
    <property type="component" value="Unassembled WGS sequence"/>
</dbReference>
<evidence type="ECO:0000313" key="7">
    <source>
        <dbReference type="EMBL" id="GBG11684.1"/>
    </source>
</evidence>
<gene>
    <name evidence="7" type="ORF">PAT3040_06519</name>
</gene>